<evidence type="ECO:0000256" key="3">
    <source>
        <dbReference type="ARBA" id="ARBA00013081"/>
    </source>
</evidence>
<accession>A0A9P1CSB6</accession>
<reference evidence="13" key="2">
    <citation type="submission" date="2024-04" db="EMBL/GenBank/DDBJ databases">
        <authorList>
            <person name="Chen Y."/>
            <person name="Shah S."/>
            <person name="Dougan E. K."/>
            <person name="Thang M."/>
            <person name="Chan C."/>
        </authorList>
    </citation>
    <scope>NUCLEOTIDE SEQUENCE [LARGE SCALE GENOMIC DNA]</scope>
</reference>
<keyword evidence="14" id="KW-1185">Reference proteome</keyword>
<dbReference type="PANTHER" id="PTHR13832:SF803">
    <property type="entry name" value="PROTEIN PHOSPHATASE 1G"/>
    <property type="match status" value="1"/>
</dbReference>
<evidence type="ECO:0000313" key="12">
    <source>
        <dbReference type="EMBL" id="CAI3995381.1"/>
    </source>
</evidence>
<dbReference type="GO" id="GO:0004722">
    <property type="term" value="F:protein serine/threonine phosphatase activity"/>
    <property type="evidence" value="ECO:0007669"/>
    <property type="project" value="UniProtKB-EC"/>
</dbReference>
<comment type="catalytic activity">
    <reaction evidence="9">
        <text>O-phospho-L-seryl-[protein] + H2O = L-seryl-[protein] + phosphate</text>
        <dbReference type="Rhea" id="RHEA:20629"/>
        <dbReference type="Rhea" id="RHEA-COMP:9863"/>
        <dbReference type="Rhea" id="RHEA-COMP:11604"/>
        <dbReference type="ChEBI" id="CHEBI:15377"/>
        <dbReference type="ChEBI" id="CHEBI:29999"/>
        <dbReference type="ChEBI" id="CHEBI:43474"/>
        <dbReference type="ChEBI" id="CHEBI:83421"/>
        <dbReference type="EC" id="3.1.3.16"/>
    </reaction>
</comment>
<dbReference type="GO" id="GO:0046872">
    <property type="term" value="F:metal ion binding"/>
    <property type="evidence" value="ECO:0007669"/>
    <property type="project" value="UniProtKB-KW"/>
</dbReference>
<dbReference type="InterPro" id="IPR015655">
    <property type="entry name" value="PP2C"/>
</dbReference>
<dbReference type="SUPFAM" id="SSF81606">
    <property type="entry name" value="PP2C-like"/>
    <property type="match status" value="1"/>
</dbReference>
<protein>
    <recommendedName>
        <fullName evidence="3">protein-serine/threonine phosphatase</fullName>
        <ecNumber evidence="3">3.1.3.16</ecNumber>
    </recommendedName>
</protein>
<evidence type="ECO:0000256" key="6">
    <source>
        <dbReference type="ARBA" id="ARBA00022842"/>
    </source>
</evidence>
<evidence type="ECO:0000256" key="7">
    <source>
        <dbReference type="ARBA" id="ARBA00022912"/>
    </source>
</evidence>
<evidence type="ECO:0000256" key="10">
    <source>
        <dbReference type="ARBA" id="ARBA00048336"/>
    </source>
</evidence>
<evidence type="ECO:0000256" key="5">
    <source>
        <dbReference type="ARBA" id="ARBA00022801"/>
    </source>
</evidence>
<proteinExistence type="inferred from homology"/>
<comment type="cofactor">
    <cofactor evidence="1">
        <name>Mn(2+)</name>
        <dbReference type="ChEBI" id="CHEBI:29035"/>
    </cofactor>
</comment>
<name>A0A9P1CSB6_9DINO</name>
<dbReference type="EMBL" id="CAMXCT010002068">
    <property type="protein sequence ID" value="CAI3995381.1"/>
    <property type="molecule type" value="Genomic_DNA"/>
</dbReference>
<reference evidence="12" key="1">
    <citation type="submission" date="2022-10" db="EMBL/GenBank/DDBJ databases">
        <authorList>
            <person name="Chen Y."/>
            <person name="Dougan E. K."/>
            <person name="Chan C."/>
            <person name="Rhodes N."/>
            <person name="Thang M."/>
        </authorList>
    </citation>
    <scope>NUCLEOTIDE SEQUENCE</scope>
</reference>
<comment type="similarity">
    <text evidence="2">Belongs to the PP2C family.</text>
</comment>
<keyword evidence="8" id="KW-0464">Manganese</keyword>
<sequence length="294" mass="31489">MPLPQPVTAVALQRSAGKLGRAAVACMQGLRKEFEDFHILDQELGICGVFDGHLGEEAAAFCAEHLHLHAMEADDTASLTKAFGDCDDALRKALPAKSEAGTTATLARVQENGSDDSLNVVVANLGDSRALLWRPGPTLEVTRDHRPGDAAERARIEAAGGTVSEEERIDGTLACSRALGAFRFKGATPSEPSKVSCVPEVYHWTAKRGDWLILACDGIWDTISNQQAVDRICKVPGDLGELLESVLHFCIDREADDNLTLLAVELGAVDHQDTTCTISAGGFLKTKDSEVWLG</sequence>
<evidence type="ECO:0000256" key="4">
    <source>
        <dbReference type="ARBA" id="ARBA00022723"/>
    </source>
</evidence>
<dbReference type="InterPro" id="IPR036457">
    <property type="entry name" value="PPM-type-like_dom_sf"/>
</dbReference>
<dbReference type="PROSITE" id="PS51746">
    <property type="entry name" value="PPM_2"/>
    <property type="match status" value="1"/>
</dbReference>
<comment type="catalytic activity">
    <reaction evidence="10">
        <text>O-phospho-L-threonyl-[protein] + H2O = L-threonyl-[protein] + phosphate</text>
        <dbReference type="Rhea" id="RHEA:47004"/>
        <dbReference type="Rhea" id="RHEA-COMP:11060"/>
        <dbReference type="Rhea" id="RHEA-COMP:11605"/>
        <dbReference type="ChEBI" id="CHEBI:15377"/>
        <dbReference type="ChEBI" id="CHEBI:30013"/>
        <dbReference type="ChEBI" id="CHEBI:43474"/>
        <dbReference type="ChEBI" id="CHEBI:61977"/>
        <dbReference type="EC" id="3.1.3.16"/>
    </reaction>
</comment>
<dbReference type="EMBL" id="CAMXCT030002068">
    <property type="protein sequence ID" value="CAL4782693.1"/>
    <property type="molecule type" value="Genomic_DNA"/>
</dbReference>
<evidence type="ECO:0000256" key="8">
    <source>
        <dbReference type="ARBA" id="ARBA00023211"/>
    </source>
</evidence>
<gene>
    <name evidence="12" type="ORF">C1SCF055_LOCUS21952</name>
</gene>
<dbReference type="InterPro" id="IPR001932">
    <property type="entry name" value="PPM-type_phosphatase-like_dom"/>
</dbReference>
<dbReference type="Proteomes" id="UP001152797">
    <property type="component" value="Unassembled WGS sequence"/>
</dbReference>
<keyword evidence="5" id="KW-0378">Hydrolase</keyword>
<dbReference type="CDD" id="cd00143">
    <property type="entry name" value="PP2Cc"/>
    <property type="match status" value="1"/>
</dbReference>
<keyword evidence="7" id="KW-0904">Protein phosphatase</keyword>
<dbReference type="EC" id="3.1.3.16" evidence="3"/>
<feature type="domain" description="PPM-type phosphatase" evidence="11">
    <location>
        <begin position="21"/>
        <end position="266"/>
    </location>
</feature>
<dbReference type="OrthoDB" id="6334211at2759"/>
<evidence type="ECO:0000256" key="9">
    <source>
        <dbReference type="ARBA" id="ARBA00047761"/>
    </source>
</evidence>
<dbReference type="AlphaFoldDB" id="A0A9P1CSB6"/>
<evidence type="ECO:0000256" key="1">
    <source>
        <dbReference type="ARBA" id="ARBA00001936"/>
    </source>
</evidence>
<dbReference type="Gene3D" id="3.60.40.10">
    <property type="entry name" value="PPM-type phosphatase domain"/>
    <property type="match status" value="1"/>
</dbReference>
<keyword evidence="4" id="KW-0479">Metal-binding</keyword>
<evidence type="ECO:0000259" key="11">
    <source>
        <dbReference type="PROSITE" id="PS51746"/>
    </source>
</evidence>
<organism evidence="12">
    <name type="scientific">Cladocopium goreaui</name>
    <dbReference type="NCBI Taxonomy" id="2562237"/>
    <lineage>
        <taxon>Eukaryota</taxon>
        <taxon>Sar</taxon>
        <taxon>Alveolata</taxon>
        <taxon>Dinophyceae</taxon>
        <taxon>Suessiales</taxon>
        <taxon>Symbiodiniaceae</taxon>
        <taxon>Cladocopium</taxon>
    </lineage>
</organism>
<dbReference type="PANTHER" id="PTHR13832">
    <property type="entry name" value="PROTEIN PHOSPHATASE 2C"/>
    <property type="match status" value="1"/>
</dbReference>
<evidence type="ECO:0000256" key="2">
    <source>
        <dbReference type="ARBA" id="ARBA00006702"/>
    </source>
</evidence>
<dbReference type="SMART" id="SM00332">
    <property type="entry name" value="PP2Cc"/>
    <property type="match status" value="1"/>
</dbReference>
<keyword evidence="6" id="KW-0460">Magnesium</keyword>
<dbReference type="Pfam" id="PF00481">
    <property type="entry name" value="PP2C"/>
    <property type="match status" value="1"/>
</dbReference>
<comment type="caution">
    <text evidence="12">The sequence shown here is derived from an EMBL/GenBank/DDBJ whole genome shotgun (WGS) entry which is preliminary data.</text>
</comment>
<dbReference type="SMART" id="SM00331">
    <property type="entry name" value="PP2C_SIG"/>
    <property type="match status" value="1"/>
</dbReference>
<evidence type="ECO:0000313" key="14">
    <source>
        <dbReference type="Proteomes" id="UP001152797"/>
    </source>
</evidence>
<evidence type="ECO:0000313" key="13">
    <source>
        <dbReference type="EMBL" id="CAL1148756.1"/>
    </source>
</evidence>
<dbReference type="EMBL" id="CAMXCT020002068">
    <property type="protein sequence ID" value="CAL1148756.1"/>
    <property type="molecule type" value="Genomic_DNA"/>
</dbReference>